<evidence type="ECO:0000313" key="2">
    <source>
        <dbReference type="Proteomes" id="UP001500908"/>
    </source>
</evidence>
<protein>
    <submittedName>
        <fullName evidence="1">Uncharacterized protein</fullName>
    </submittedName>
</protein>
<reference evidence="2" key="1">
    <citation type="journal article" date="2019" name="Int. J. Syst. Evol. Microbiol.">
        <title>The Global Catalogue of Microorganisms (GCM) 10K type strain sequencing project: providing services to taxonomists for standard genome sequencing and annotation.</title>
        <authorList>
            <consortium name="The Broad Institute Genomics Platform"/>
            <consortium name="The Broad Institute Genome Sequencing Center for Infectious Disease"/>
            <person name="Wu L."/>
            <person name="Ma J."/>
        </authorList>
    </citation>
    <scope>NUCLEOTIDE SEQUENCE [LARGE SCALE GENOMIC DNA]</scope>
    <source>
        <strain evidence="2">JCM 17137</strain>
    </source>
</reference>
<accession>A0ABP7F869</accession>
<keyword evidence="2" id="KW-1185">Reference proteome</keyword>
<dbReference type="EMBL" id="BAABDD010000004">
    <property type="protein sequence ID" value="GAA3733511.1"/>
    <property type="molecule type" value="Genomic_DNA"/>
</dbReference>
<sequence length="79" mass="8606">MLDIRATEDVEFAGSPPRLGGEPANVCYPVPRSSLDAAAPGAVHERAINYKRVVIPGSYQAGITGTQKRSKRVRTRRQN</sequence>
<organism evidence="1 2">
    <name type="scientific">Salinactinospora qingdaonensis</name>
    <dbReference type="NCBI Taxonomy" id="702744"/>
    <lineage>
        <taxon>Bacteria</taxon>
        <taxon>Bacillati</taxon>
        <taxon>Actinomycetota</taxon>
        <taxon>Actinomycetes</taxon>
        <taxon>Streptosporangiales</taxon>
        <taxon>Nocardiopsidaceae</taxon>
        <taxon>Salinactinospora</taxon>
    </lineage>
</organism>
<name>A0ABP7F869_9ACTN</name>
<comment type="caution">
    <text evidence="1">The sequence shown here is derived from an EMBL/GenBank/DDBJ whole genome shotgun (WGS) entry which is preliminary data.</text>
</comment>
<gene>
    <name evidence="1" type="ORF">GCM10022402_12430</name>
</gene>
<dbReference type="Proteomes" id="UP001500908">
    <property type="component" value="Unassembled WGS sequence"/>
</dbReference>
<evidence type="ECO:0000313" key="1">
    <source>
        <dbReference type="EMBL" id="GAA3733511.1"/>
    </source>
</evidence>
<proteinExistence type="predicted"/>